<protein>
    <recommendedName>
        <fullName evidence="5">1-(5-phosphoribosyl)-5-[(5-phosphoribosylamino)methylideneamino] imidazole-4-carboxamide isomerase</fullName>
        <ecNumber evidence="4">5.3.1.16</ecNumber>
    </recommendedName>
    <alternativeName>
        <fullName evidence="10">5-proFAR isomerase</fullName>
    </alternativeName>
    <alternativeName>
        <fullName evidence="9">Phosphoribosylformimino-5-aminoimidazole carboxamide ribotide isomerase</fullName>
    </alternativeName>
</protein>
<evidence type="ECO:0000256" key="4">
    <source>
        <dbReference type="ARBA" id="ARBA00012550"/>
    </source>
</evidence>
<proteinExistence type="inferred from homology"/>
<comment type="similarity">
    <text evidence="3 11">Belongs to the HisA/HisF family.</text>
</comment>
<name>A0A7G3ZFI6_9SACH</name>
<keyword evidence="8" id="KW-0413">Isomerase</keyword>
<evidence type="ECO:0000256" key="3">
    <source>
        <dbReference type="ARBA" id="ARBA00009667"/>
    </source>
</evidence>
<dbReference type="Gene3D" id="3.20.20.70">
    <property type="entry name" value="Aldolase class I"/>
    <property type="match status" value="1"/>
</dbReference>
<dbReference type="EC" id="5.3.1.16" evidence="4"/>
<dbReference type="InterPro" id="IPR013785">
    <property type="entry name" value="Aldolase_TIM"/>
</dbReference>
<evidence type="ECO:0000313" key="14">
    <source>
        <dbReference type="Proteomes" id="UP000515788"/>
    </source>
</evidence>
<keyword evidence="7 11" id="KW-0368">Histidine biosynthesis</keyword>
<dbReference type="GO" id="GO:0000162">
    <property type="term" value="P:L-tryptophan biosynthetic process"/>
    <property type="evidence" value="ECO:0007669"/>
    <property type="project" value="TreeGrafter"/>
</dbReference>
<keyword evidence="6 11" id="KW-0028">Amino-acid biosynthesis</keyword>
<dbReference type="OrthoDB" id="446074at2759"/>
<feature type="transmembrane region" description="Helical" evidence="12">
    <location>
        <begin position="65"/>
        <end position="98"/>
    </location>
</feature>
<evidence type="ECO:0000256" key="7">
    <source>
        <dbReference type="ARBA" id="ARBA00023102"/>
    </source>
</evidence>
<evidence type="ECO:0000313" key="13">
    <source>
        <dbReference type="EMBL" id="QLL32272.1"/>
    </source>
</evidence>
<sequence>MTSPFRVDLPTVCILRPLWRLLLARVCFFLMLVPMRLSMSFRYVLSILRNWPRFTLERTTPPSRASVSCFLILCRCFSTIPFLIWIGIFSSLFSFVSLPLVAESSRSRISRVRDLALPARESSVWRALSRLDSLRNRCSSMSFFRFSLSRCWSSSSLGGGWFFLAARSGVPLRSSRCSFLEGGTYSSAGPLNLITRGCGSCSLSTSLPLSCSSCSLLLSVSGSARCLVLSWNPIDSREPNWRSKALRWISRSRASSLIVSTAVCWCWCLGSSQCNFSLGVQAKNCVSQETVALVRLGTAPVAAVVAGMTRFVGCIDLHNGQVKQIVGGTLTESEQEAPRTNFVSQHSSSYYAGLYKQKGVTGCHVIKLGPNNDEAALEALKSAPQFLQVGGGINNSNCQQWLRYASKVIVTSWLFDAEGRFELGKLAEMARICGKDRLVVDLSCRKKMDNGESRWIVAMNKWQKLTDLELSEQTFRSLCRYTDEFLIHAADVEGLCRGIDEELVAKLYEWTRELPSNVKIVYAGGAKSFSDLELVERLSRGKVDLTYGSSLDIFGGDLVAFDECCQWNESH</sequence>
<evidence type="ECO:0000256" key="1">
    <source>
        <dbReference type="ARBA" id="ARBA00000901"/>
    </source>
</evidence>
<keyword evidence="12" id="KW-0812">Transmembrane</keyword>
<evidence type="ECO:0000256" key="8">
    <source>
        <dbReference type="ARBA" id="ARBA00023235"/>
    </source>
</evidence>
<comment type="catalytic activity">
    <reaction evidence="1">
        <text>1-(5-phospho-beta-D-ribosyl)-5-[(5-phospho-beta-D-ribosylamino)methylideneamino]imidazole-4-carboxamide = 5-[(5-phospho-1-deoxy-D-ribulos-1-ylimino)methylamino]-1-(5-phospho-beta-D-ribosyl)imidazole-4-carboxamide</text>
        <dbReference type="Rhea" id="RHEA:15469"/>
        <dbReference type="ChEBI" id="CHEBI:58435"/>
        <dbReference type="ChEBI" id="CHEBI:58525"/>
        <dbReference type="EC" id="5.3.1.16"/>
    </reaction>
</comment>
<dbReference type="GO" id="GO:0005737">
    <property type="term" value="C:cytoplasm"/>
    <property type="evidence" value="ECO:0007669"/>
    <property type="project" value="TreeGrafter"/>
</dbReference>
<feature type="transmembrane region" description="Helical" evidence="12">
    <location>
        <begin position="21"/>
        <end position="45"/>
    </location>
</feature>
<evidence type="ECO:0000256" key="6">
    <source>
        <dbReference type="ARBA" id="ARBA00022605"/>
    </source>
</evidence>
<dbReference type="SUPFAM" id="SSF51366">
    <property type="entry name" value="Ribulose-phoshate binding barrel"/>
    <property type="match status" value="1"/>
</dbReference>
<dbReference type="AlphaFoldDB" id="A0A7G3ZFI6"/>
<dbReference type="KEGG" id="tgb:HG536_0C04410"/>
<dbReference type="EMBL" id="CP059248">
    <property type="protein sequence ID" value="QLL32272.1"/>
    <property type="molecule type" value="Genomic_DNA"/>
</dbReference>
<dbReference type="GO" id="GO:0000105">
    <property type="term" value="P:L-histidine biosynthetic process"/>
    <property type="evidence" value="ECO:0007669"/>
    <property type="project" value="UniProtKB-UniPathway"/>
</dbReference>
<dbReference type="InterPro" id="IPR006062">
    <property type="entry name" value="His_biosynth"/>
</dbReference>
<organism evidence="13 14">
    <name type="scientific">Torulaspora globosa</name>
    <dbReference type="NCBI Taxonomy" id="48254"/>
    <lineage>
        <taxon>Eukaryota</taxon>
        <taxon>Fungi</taxon>
        <taxon>Dikarya</taxon>
        <taxon>Ascomycota</taxon>
        <taxon>Saccharomycotina</taxon>
        <taxon>Saccharomycetes</taxon>
        <taxon>Saccharomycetales</taxon>
        <taxon>Saccharomycetaceae</taxon>
        <taxon>Torulaspora</taxon>
    </lineage>
</organism>
<dbReference type="PANTHER" id="PTHR43090:SF2">
    <property type="entry name" value="1-(5-PHOSPHORIBOSYL)-5-[(5-PHOSPHORIBOSYLAMINO)METHYLIDENEAMINO] IMIDAZOLE-4-CARBOXAMIDE ISOMERASE"/>
    <property type="match status" value="1"/>
</dbReference>
<evidence type="ECO:0000256" key="2">
    <source>
        <dbReference type="ARBA" id="ARBA00005133"/>
    </source>
</evidence>
<dbReference type="Proteomes" id="UP000515788">
    <property type="component" value="Chromosome 3"/>
</dbReference>
<dbReference type="GeneID" id="59325408"/>
<keyword evidence="14" id="KW-1185">Reference proteome</keyword>
<evidence type="ECO:0000256" key="12">
    <source>
        <dbReference type="SAM" id="Phobius"/>
    </source>
</evidence>
<dbReference type="Pfam" id="PF00977">
    <property type="entry name" value="His_biosynth"/>
    <property type="match status" value="1"/>
</dbReference>
<evidence type="ECO:0000256" key="11">
    <source>
        <dbReference type="RuleBase" id="RU003657"/>
    </source>
</evidence>
<evidence type="ECO:0000256" key="10">
    <source>
        <dbReference type="ARBA" id="ARBA00031376"/>
    </source>
</evidence>
<comment type="pathway">
    <text evidence="2">Amino-acid biosynthesis; L-histidine biosynthesis; L-histidine from 5-phospho-alpha-D-ribose 1-diphosphate: step 4/9.</text>
</comment>
<dbReference type="InterPro" id="IPR044524">
    <property type="entry name" value="Isoase_HisA-like"/>
</dbReference>
<dbReference type="PANTHER" id="PTHR43090">
    <property type="entry name" value="1-(5-PHOSPHORIBOSYL)-5-[(5-PHOSPHORIBOSYLAMINO)METHYLIDENEAMINO] IMIDAZOLE-4-CARBOXAMIDE ISOMERASE"/>
    <property type="match status" value="1"/>
</dbReference>
<keyword evidence="12" id="KW-1133">Transmembrane helix</keyword>
<dbReference type="GO" id="GO:0003949">
    <property type="term" value="F:1-(5-phosphoribosyl)-5-[(5-phosphoribosylamino)methylideneamino]imidazole-4-carboxamide isomerase activity"/>
    <property type="evidence" value="ECO:0007669"/>
    <property type="project" value="UniProtKB-EC"/>
</dbReference>
<dbReference type="CDD" id="cd04723">
    <property type="entry name" value="HisA_HisF"/>
    <property type="match status" value="1"/>
</dbReference>
<dbReference type="UniPathway" id="UPA00031">
    <property type="reaction ID" value="UER00009"/>
</dbReference>
<dbReference type="RefSeq" id="XP_037138947.1">
    <property type="nucleotide sequence ID" value="XM_037283051.1"/>
</dbReference>
<dbReference type="InterPro" id="IPR011060">
    <property type="entry name" value="RibuloseP-bd_barrel"/>
</dbReference>
<evidence type="ECO:0000256" key="5">
    <source>
        <dbReference type="ARBA" id="ARBA00018464"/>
    </source>
</evidence>
<dbReference type="NCBIfam" id="TIGR02129">
    <property type="entry name" value="hisA_euk"/>
    <property type="match status" value="1"/>
</dbReference>
<keyword evidence="12" id="KW-0472">Membrane</keyword>
<reference evidence="13 14" key="1">
    <citation type="submission" date="2020-06" db="EMBL/GenBank/DDBJ databases">
        <title>The yeast mating-type switching endonuclease HO is a domesticated member of an unorthodox homing genetic element family.</title>
        <authorList>
            <person name="Coughlan A.Y."/>
            <person name="Lombardi L."/>
            <person name="Braun-Galleani S."/>
            <person name="Martos A.R."/>
            <person name="Galeote V."/>
            <person name="Bigey F."/>
            <person name="Dequin S."/>
            <person name="Byrne K.P."/>
            <person name="Wolfe K.H."/>
        </authorList>
    </citation>
    <scope>NUCLEOTIDE SEQUENCE [LARGE SCALE GENOMIC DNA]</scope>
    <source>
        <strain evidence="13 14">CBS764</strain>
    </source>
</reference>
<accession>A0A7G3ZFI6</accession>
<dbReference type="InterPro" id="IPR011858">
    <property type="entry name" value="His6/HISN3"/>
</dbReference>
<dbReference type="FunFam" id="3.20.20.70:FF:000110">
    <property type="entry name" value="1-(5-phosphoribosyl)-5-[(5-phosphoribosylamino)methylideneamino] imidazole-4-carboxamide isomerase, chloroplastic"/>
    <property type="match status" value="1"/>
</dbReference>
<evidence type="ECO:0000256" key="9">
    <source>
        <dbReference type="ARBA" id="ARBA00030547"/>
    </source>
</evidence>
<gene>
    <name evidence="13" type="ORF">HG536_0C04410</name>
</gene>